<dbReference type="EMBL" id="MGJZ01000025">
    <property type="protein sequence ID" value="OGN16751.1"/>
    <property type="molecule type" value="Genomic_DNA"/>
</dbReference>
<evidence type="ECO:0000256" key="1">
    <source>
        <dbReference type="SAM" id="Phobius"/>
    </source>
</evidence>
<keyword evidence="1" id="KW-1133">Transmembrane helix</keyword>
<feature type="transmembrane region" description="Helical" evidence="1">
    <location>
        <begin position="120"/>
        <end position="141"/>
    </location>
</feature>
<protein>
    <submittedName>
        <fullName evidence="2">Uncharacterized protein</fullName>
    </submittedName>
</protein>
<name>A0A1F8FUT8_9BACT</name>
<feature type="transmembrane region" description="Helical" evidence="1">
    <location>
        <begin position="212"/>
        <end position="243"/>
    </location>
</feature>
<keyword evidence="1" id="KW-0472">Membrane</keyword>
<proteinExistence type="predicted"/>
<feature type="transmembrane region" description="Helical" evidence="1">
    <location>
        <begin position="42"/>
        <end position="60"/>
    </location>
</feature>
<dbReference type="AlphaFoldDB" id="A0A1F8FUT8"/>
<organism evidence="2 3">
    <name type="scientific">Candidatus Yanofskybacteria bacterium RIFCSPHIGHO2_02_FULL_50_12</name>
    <dbReference type="NCBI Taxonomy" id="1802685"/>
    <lineage>
        <taxon>Bacteria</taxon>
        <taxon>Candidatus Yanofskyibacteriota</taxon>
    </lineage>
</organism>
<dbReference type="Proteomes" id="UP000178117">
    <property type="component" value="Unassembled WGS sequence"/>
</dbReference>
<evidence type="ECO:0000313" key="2">
    <source>
        <dbReference type="EMBL" id="OGN16751.1"/>
    </source>
</evidence>
<keyword evidence="1" id="KW-0812">Transmembrane</keyword>
<feature type="transmembrane region" description="Helical" evidence="1">
    <location>
        <begin position="72"/>
        <end position="100"/>
    </location>
</feature>
<evidence type="ECO:0000313" key="3">
    <source>
        <dbReference type="Proteomes" id="UP000178117"/>
    </source>
</evidence>
<comment type="caution">
    <text evidence="2">The sequence shown here is derived from an EMBL/GenBank/DDBJ whole genome shotgun (WGS) entry which is preliminary data.</text>
</comment>
<dbReference type="STRING" id="1802685.A3C88_00080"/>
<sequence>MNRQTKLISWHVLVAFLAWKLWEYGKYASFNSFTGVDLEPASVLNFLLLISVIVLGYILFQQRRWAWTIGGIVGLLFLAMLGWTLLNLVAVGALLLFNLWSATRVRREIHERRILNIVDAFYHGLLPVVLGLFIMISFAAYQSPFAEEVKKTDRLPSQAETIVRSIVEKTIGNKVEGTTPQQKQRAIDQVASQTFQEFNRILKPYFQYAPPVLAFGLFLILWGLSFLFVWAGMVIGMALYWILKRFKVVRIETRQVDAEVLVV</sequence>
<reference evidence="2 3" key="1">
    <citation type="journal article" date="2016" name="Nat. Commun.">
        <title>Thousands of microbial genomes shed light on interconnected biogeochemical processes in an aquifer system.</title>
        <authorList>
            <person name="Anantharaman K."/>
            <person name="Brown C.T."/>
            <person name="Hug L.A."/>
            <person name="Sharon I."/>
            <person name="Castelle C.J."/>
            <person name="Probst A.J."/>
            <person name="Thomas B.C."/>
            <person name="Singh A."/>
            <person name="Wilkins M.J."/>
            <person name="Karaoz U."/>
            <person name="Brodie E.L."/>
            <person name="Williams K.H."/>
            <person name="Hubbard S.S."/>
            <person name="Banfield J.F."/>
        </authorList>
    </citation>
    <scope>NUCLEOTIDE SEQUENCE [LARGE SCALE GENOMIC DNA]</scope>
</reference>
<accession>A0A1F8FUT8</accession>
<gene>
    <name evidence="2" type="ORF">A3C88_00080</name>
</gene>